<accession>A0AAN8EP52</accession>
<evidence type="ECO:0000313" key="2">
    <source>
        <dbReference type="Proteomes" id="UP001331761"/>
    </source>
</evidence>
<dbReference type="AlphaFoldDB" id="A0AAN8EP52"/>
<reference evidence="1 2" key="1">
    <citation type="submission" date="2019-10" db="EMBL/GenBank/DDBJ databases">
        <title>Assembly and Annotation for the nematode Trichostrongylus colubriformis.</title>
        <authorList>
            <person name="Martin J."/>
        </authorList>
    </citation>
    <scope>NUCLEOTIDE SEQUENCE [LARGE SCALE GENOMIC DNA]</scope>
    <source>
        <strain evidence="1">G859</strain>
        <tissue evidence="1">Whole worm</tissue>
    </source>
</reference>
<proteinExistence type="predicted"/>
<name>A0AAN8EP52_TRICO</name>
<evidence type="ECO:0000313" key="1">
    <source>
        <dbReference type="EMBL" id="KAK5965196.1"/>
    </source>
</evidence>
<gene>
    <name evidence="1" type="ORF">GCK32_009818</name>
</gene>
<protein>
    <submittedName>
        <fullName evidence="1">Uncharacterized protein</fullName>
    </submittedName>
</protein>
<organism evidence="1 2">
    <name type="scientific">Trichostrongylus colubriformis</name>
    <name type="common">Black scour worm</name>
    <dbReference type="NCBI Taxonomy" id="6319"/>
    <lineage>
        <taxon>Eukaryota</taxon>
        <taxon>Metazoa</taxon>
        <taxon>Ecdysozoa</taxon>
        <taxon>Nematoda</taxon>
        <taxon>Chromadorea</taxon>
        <taxon>Rhabditida</taxon>
        <taxon>Rhabditina</taxon>
        <taxon>Rhabditomorpha</taxon>
        <taxon>Strongyloidea</taxon>
        <taxon>Trichostrongylidae</taxon>
        <taxon>Trichostrongylus</taxon>
    </lineage>
</organism>
<sequence>MMLTYLRYVYPQPEDDIILCGIIVVDGKKEERKISVKRKLAGDESDPTAAVNLPKGAFVRGVAGIA</sequence>
<comment type="caution">
    <text evidence="1">The sequence shown here is derived from an EMBL/GenBank/DDBJ whole genome shotgun (WGS) entry which is preliminary data.</text>
</comment>
<keyword evidence="2" id="KW-1185">Reference proteome</keyword>
<dbReference type="EMBL" id="WIXE01024880">
    <property type="protein sequence ID" value="KAK5965196.1"/>
    <property type="molecule type" value="Genomic_DNA"/>
</dbReference>
<dbReference type="Proteomes" id="UP001331761">
    <property type="component" value="Unassembled WGS sequence"/>
</dbReference>